<evidence type="ECO:0000256" key="3">
    <source>
        <dbReference type="ARBA" id="ARBA00007738"/>
    </source>
</evidence>
<accession>A0A1R3G510</accession>
<evidence type="ECO:0000256" key="13">
    <source>
        <dbReference type="ARBA" id="ARBA00023242"/>
    </source>
</evidence>
<dbReference type="InterPro" id="IPR000286">
    <property type="entry name" value="HDACs"/>
</dbReference>
<dbReference type="Gene3D" id="3.40.800.20">
    <property type="entry name" value="Histone deacetylase domain"/>
    <property type="match status" value="1"/>
</dbReference>
<evidence type="ECO:0000256" key="1">
    <source>
        <dbReference type="ARBA" id="ARBA00001947"/>
    </source>
</evidence>
<dbReference type="OrthoDB" id="424012at2759"/>
<feature type="region of interest" description="Disordered" evidence="15">
    <location>
        <begin position="176"/>
        <end position="199"/>
    </location>
</feature>
<sequence length="1662" mass="184301">MPQNTHSDKVCDVCGGDSATTYAELLIPCCKCSIQRHLYCMRVFVCGEQKDWDHWVCEDCVSGNDVSGKVNFDLRRQVAHRSQKAIETGKVKFLPTEEVIKLTSWSPNKECSSKSNFISKPEPPKFTASPSKRTFMGSKTVGPSVNPVRKRANPSYLQFGSVKPARVGGMHIDSSISQLGLKTPKDSKEEKAPQQRAKEFSRNVKLLSSIMSAIEVKTANSNPTALNITKETLSAPPNSMPSLPFVTAGNKAESVHVSYEENVRKKQKFDNILPDKEQKILHQKAEDTLRSSRQSPSRENTAFLGQNFHGASEPKNSDVAERETWNDQLKFVSSYVCGMKTHDVLHIYSGKFAIRGGFKFLDSATPGELYGGFLAKPPCIVHRKAYDFLTNMPPVIQVNLLHECHVQEDFLQNGGLDLRDIAFYIFPKDDTERSRQNYCQLFQLMDIKNSVMQSDMNGVELLIFTFKWLHVDSQDLFPRSKADFFCGVFRHKKDNQTKLHQKLPSIVPHLEYKHDDNASSEADMDIDMIGGQAVGTLDMAVSKKSTMDLNEWAGKEICDAKARGVSSSQPEEIIEDSSLQGSKKQSQVLAYDVLDDPSAACPPPPGFSGKGTKVGPVIKMEGSDNEKPSKLNEKNGLHVSLVSSKDKSHMIAPSVCGPCPDGKARGVSSSEPEEIIEDSSLQGSKKPSQALAYDVLDDPSAACPPPPGFSGKGTKVGPVIKTEGTDNEKPFRLNEKNGLHYSPVSSKDNSHIFAPSVCGPCPVELKAEVQEVVNNPSAACRSRLVDRETKIGLEVQGHDDEKAIVAGEKKGVQGSSIPSEDKSKRVTGSFNASCAGVFKAKVNVENDIVKTRVKLSFAGRSQGRIPGATTGGGLIRDESGKWIIGYNLKIGVCSSLTTYLWALYEGLKLSWDKGCRKVVVESDSVAAVECLKKPLCLLDSNRALIQSCRDLLNNNWDCKLQIIRRDENSCADWLAANVEVNQQGLSIIKQRRERVKVMMEVESSESKSDFNHINDAKDQRRVGLIYDQRMCKHRTPDDEHHPENPNRITVIWNKLELAGIPQRCVLLNAKEAEDKYICAVHSKNHVNLIRNISSKQYDSKRNRVASKLNSIYFNEGSSESAYLAAGSVIEVAEKVAKGELDSGFAIVRPPGHHAEYNEAMGFCLFNNVAVAASYLLDERPELGINKILIVDWDVHHGNGTQKTFWKDPRVLFFSVHRHEFGSFYPANDDGFYTMVGEGPGAGYNINVPWENGRCGDADYLAVWDHILVPVAKEFKPDIIIISAGFDAAVGDPLGGCRVTPYGYSVMLKKLMDFAQGRIVLALEGGYNLDSIANSALACMEVLLDDKPISGFSEAYPFESTWRVIEAVRQKLSAFWPTLADELPTKLTNQKAPPHFQLSSSESDDEDDETTKIVSAELVAAVEDVVTPLLRLKVEDDLDKVTTTSAPWRLQLSKSDIWYATFGSNMWKSRFLCYIEGGQVEGMKKPCSGSMDRNPPKEILWKSYPHRLFFGRDFTQTWGPGGVAFLHPESNSQDKTYMCLYRITLEQFNDVLLQENVPDHDMSSPLFDLYASNSIANEGSFSVEAVKRGWYHNVFYLGMENDIPILTMTCPLSVIESFKSGEIPLRAPAKEYADTLIRGLVEGKQLSEEEAAAYIQEATTKPL</sequence>
<keyword evidence="5" id="KW-0678">Repressor</keyword>
<dbReference type="InterPro" id="IPR036397">
    <property type="entry name" value="RNaseH_sf"/>
</dbReference>
<keyword evidence="20" id="KW-1185">Reference proteome</keyword>
<dbReference type="InterPro" id="IPR056280">
    <property type="entry name" value="AIPP2-like_SPOC"/>
</dbReference>
<dbReference type="InterPro" id="IPR011011">
    <property type="entry name" value="Znf_FYVE_PHD"/>
</dbReference>
<gene>
    <name evidence="19" type="ORF">CCACVL1_28845</name>
</gene>
<evidence type="ECO:0000256" key="12">
    <source>
        <dbReference type="ARBA" id="ARBA00023163"/>
    </source>
</evidence>
<dbReference type="PANTHER" id="PTHR10625:SF25">
    <property type="entry name" value="HISTONE DEACETYLASE 18-RELATED"/>
    <property type="match status" value="1"/>
</dbReference>
<dbReference type="EMBL" id="AWWV01015290">
    <property type="protein sequence ID" value="OMO53161.1"/>
    <property type="molecule type" value="Genomic_DNA"/>
</dbReference>
<evidence type="ECO:0000256" key="14">
    <source>
        <dbReference type="ARBA" id="ARBA00049416"/>
    </source>
</evidence>
<dbReference type="GO" id="GO:0050793">
    <property type="term" value="P:regulation of developmental process"/>
    <property type="evidence" value="ECO:0007669"/>
    <property type="project" value="UniProtKB-ARBA"/>
</dbReference>
<dbReference type="InterPro" id="IPR012337">
    <property type="entry name" value="RNaseH-like_sf"/>
</dbReference>
<dbReference type="InterPro" id="IPR002156">
    <property type="entry name" value="RNaseH_domain"/>
</dbReference>
<evidence type="ECO:0000256" key="10">
    <source>
        <dbReference type="ARBA" id="ARBA00022853"/>
    </source>
</evidence>
<feature type="region of interest" description="Disordered" evidence="15">
    <location>
        <begin position="1389"/>
        <end position="1409"/>
    </location>
</feature>
<evidence type="ECO:0000256" key="7">
    <source>
        <dbReference type="ARBA" id="ARBA00022771"/>
    </source>
</evidence>
<dbReference type="GO" id="GO:0005737">
    <property type="term" value="C:cytoplasm"/>
    <property type="evidence" value="ECO:0007669"/>
    <property type="project" value="UniProtKB-ARBA"/>
</dbReference>
<dbReference type="InterPro" id="IPR037138">
    <property type="entry name" value="His_deacetylse_dom_sf"/>
</dbReference>
<keyword evidence="12" id="KW-0804">Transcription</keyword>
<reference evidence="19 20" key="1">
    <citation type="submission" date="2013-09" db="EMBL/GenBank/DDBJ databases">
        <title>Corchorus capsularis genome sequencing.</title>
        <authorList>
            <person name="Alam M."/>
            <person name="Haque M.S."/>
            <person name="Islam M.S."/>
            <person name="Emdad E.M."/>
            <person name="Islam M.M."/>
            <person name="Ahmed B."/>
            <person name="Halim A."/>
            <person name="Hossen Q.M.M."/>
            <person name="Hossain M.Z."/>
            <person name="Ahmed R."/>
            <person name="Khan M.M."/>
            <person name="Islam R."/>
            <person name="Rashid M.M."/>
            <person name="Khan S.A."/>
            <person name="Rahman M.S."/>
            <person name="Alam M."/>
        </authorList>
    </citation>
    <scope>NUCLEOTIDE SEQUENCE [LARGE SCALE GENOMIC DNA]</scope>
    <source>
        <strain evidence="20">cv. CVL-1</strain>
        <tissue evidence="19">Whole seedling</tissue>
    </source>
</reference>
<keyword evidence="8" id="KW-0378">Hydrolase</keyword>
<proteinExistence type="inferred from homology"/>
<dbReference type="InterPro" id="IPR013083">
    <property type="entry name" value="Znf_RING/FYVE/PHD"/>
</dbReference>
<feature type="region of interest" description="Disordered" evidence="15">
    <location>
        <begin position="602"/>
        <end position="632"/>
    </location>
</feature>
<dbReference type="InterPro" id="IPR023801">
    <property type="entry name" value="His_deacetylse_dom"/>
</dbReference>
<dbReference type="CDD" id="cd15489">
    <property type="entry name" value="PHD_SF"/>
    <property type="match status" value="1"/>
</dbReference>
<dbReference type="STRING" id="210143.A0A1R3G510"/>
<dbReference type="GO" id="GO:0008270">
    <property type="term" value="F:zinc ion binding"/>
    <property type="evidence" value="ECO:0007669"/>
    <property type="project" value="UniProtKB-KW"/>
</dbReference>
<feature type="domain" description="Histone deacetylase" evidence="16">
    <location>
        <begin position="1041"/>
        <end position="1341"/>
    </location>
</feature>
<feature type="region of interest" description="Disordered" evidence="15">
    <location>
        <begin position="652"/>
        <end position="687"/>
    </location>
</feature>
<dbReference type="Pfam" id="PF13456">
    <property type="entry name" value="RVT_3"/>
    <property type="match status" value="1"/>
</dbReference>
<dbReference type="SUPFAM" id="SSF57903">
    <property type="entry name" value="FYVE/PHD zinc finger"/>
    <property type="match status" value="1"/>
</dbReference>
<dbReference type="Gene3D" id="3.30.420.10">
    <property type="entry name" value="Ribonuclease H-like superfamily/Ribonuclease H"/>
    <property type="match status" value="1"/>
</dbReference>
<feature type="compositionally biased region" description="Basic and acidic residues" evidence="15">
    <location>
        <begin position="621"/>
        <end position="632"/>
    </location>
</feature>
<keyword evidence="9" id="KW-0862">Zinc</keyword>
<dbReference type="InterPro" id="IPR023696">
    <property type="entry name" value="Ureohydrolase_dom_sf"/>
</dbReference>
<comment type="catalytic activity">
    <reaction evidence="14">
        <text>N(6)-acetyl-L-lysyl-[histone] + H2O = L-lysyl-[histone] + acetate</text>
        <dbReference type="Rhea" id="RHEA:58196"/>
        <dbReference type="Rhea" id="RHEA-COMP:9845"/>
        <dbReference type="Rhea" id="RHEA-COMP:11338"/>
        <dbReference type="ChEBI" id="CHEBI:15377"/>
        <dbReference type="ChEBI" id="CHEBI:29969"/>
        <dbReference type="ChEBI" id="CHEBI:30089"/>
        <dbReference type="ChEBI" id="CHEBI:61930"/>
        <dbReference type="EC" id="3.5.1.98"/>
    </reaction>
    <physiologicalReaction direction="left-to-right" evidence="14">
        <dbReference type="Rhea" id="RHEA:58197"/>
    </physiologicalReaction>
</comment>
<dbReference type="SUPFAM" id="SSF53098">
    <property type="entry name" value="Ribonuclease H-like"/>
    <property type="match status" value="1"/>
</dbReference>
<keyword evidence="6" id="KW-0479">Metal-binding</keyword>
<name>A0A1R3G510_COCAP</name>
<evidence type="ECO:0000256" key="9">
    <source>
        <dbReference type="ARBA" id="ARBA00022833"/>
    </source>
</evidence>
<feature type="region of interest" description="Disordered" evidence="15">
    <location>
        <begin position="113"/>
        <end position="149"/>
    </location>
</feature>
<keyword evidence="11" id="KW-0805">Transcription regulation</keyword>
<dbReference type="CDD" id="cd06222">
    <property type="entry name" value="RNase_H_like"/>
    <property type="match status" value="1"/>
</dbReference>
<evidence type="ECO:0000256" key="4">
    <source>
        <dbReference type="ARBA" id="ARBA00012111"/>
    </source>
</evidence>
<dbReference type="Gramene" id="OMO53161">
    <property type="protein sequence ID" value="OMO53161"/>
    <property type="gene ID" value="CCACVL1_28845"/>
</dbReference>
<evidence type="ECO:0000259" key="17">
    <source>
        <dbReference type="Pfam" id="PF13456"/>
    </source>
</evidence>
<dbReference type="GO" id="GO:0040029">
    <property type="term" value="P:epigenetic regulation of gene expression"/>
    <property type="evidence" value="ECO:0007669"/>
    <property type="project" value="TreeGrafter"/>
</dbReference>
<dbReference type="EC" id="3.5.1.98" evidence="4"/>
<keyword evidence="10" id="KW-0156">Chromatin regulator</keyword>
<dbReference type="GO" id="GO:0000118">
    <property type="term" value="C:histone deacetylase complex"/>
    <property type="evidence" value="ECO:0007669"/>
    <property type="project" value="TreeGrafter"/>
</dbReference>
<dbReference type="GO" id="GO:0003676">
    <property type="term" value="F:nucleic acid binding"/>
    <property type="evidence" value="ECO:0007669"/>
    <property type="project" value="InterPro"/>
</dbReference>
<dbReference type="Pfam" id="PF00850">
    <property type="entry name" value="Hist_deacetyl"/>
    <property type="match status" value="1"/>
</dbReference>
<evidence type="ECO:0000256" key="11">
    <source>
        <dbReference type="ARBA" id="ARBA00023015"/>
    </source>
</evidence>
<evidence type="ECO:0000256" key="6">
    <source>
        <dbReference type="ARBA" id="ARBA00022723"/>
    </source>
</evidence>
<evidence type="ECO:0000313" key="19">
    <source>
        <dbReference type="EMBL" id="OMO53161.1"/>
    </source>
</evidence>
<evidence type="ECO:0000256" key="2">
    <source>
        <dbReference type="ARBA" id="ARBA00004123"/>
    </source>
</evidence>
<evidence type="ECO:0000259" key="16">
    <source>
        <dbReference type="Pfam" id="PF00850"/>
    </source>
</evidence>
<dbReference type="Gene3D" id="3.30.40.10">
    <property type="entry name" value="Zinc/RING finger domain, C3HC4 (zinc finger)"/>
    <property type="match status" value="1"/>
</dbReference>
<feature type="domain" description="RNase H type-1" evidence="17">
    <location>
        <begin position="867"/>
        <end position="976"/>
    </location>
</feature>
<dbReference type="GO" id="GO:0141221">
    <property type="term" value="F:histone deacetylase activity, hydrolytic mechanism"/>
    <property type="evidence" value="ECO:0007669"/>
    <property type="project" value="UniProtKB-EC"/>
</dbReference>
<dbReference type="PRINTS" id="PR01270">
    <property type="entry name" value="HDASUPER"/>
</dbReference>
<feature type="compositionally biased region" description="Basic and acidic residues" evidence="15">
    <location>
        <begin position="183"/>
        <end position="199"/>
    </location>
</feature>
<dbReference type="InterPro" id="IPR044730">
    <property type="entry name" value="RNase_H-like_dom_plant"/>
</dbReference>
<dbReference type="FunFam" id="3.40.800.20:FF:000014">
    <property type="entry name" value="Histone deacetylase 15"/>
    <property type="match status" value="1"/>
</dbReference>
<keyword evidence="7" id="KW-0863">Zinc-finger</keyword>
<dbReference type="SUPFAM" id="SSF52768">
    <property type="entry name" value="Arginase/deacetylase"/>
    <property type="match status" value="1"/>
</dbReference>
<comment type="caution">
    <text evidence="19">The sequence shown here is derived from an EMBL/GenBank/DDBJ whole genome shotgun (WGS) entry which is preliminary data.</text>
</comment>
<evidence type="ECO:0000256" key="5">
    <source>
        <dbReference type="ARBA" id="ARBA00022491"/>
    </source>
</evidence>
<feature type="compositionally biased region" description="Basic and acidic residues" evidence="15">
    <location>
        <begin position="723"/>
        <end position="734"/>
    </location>
</feature>
<comment type="cofactor">
    <cofactor evidence="1">
        <name>Zn(2+)</name>
        <dbReference type="ChEBI" id="CHEBI:29105"/>
    </cofactor>
</comment>
<protein>
    <recommendedName>
        <fullName evidence="4">histone deacetylase</fullName>
        <ecNumber evidence="4">3.5.1.98</ecNumber>
    </recommendedName>
</protein>
<comment type="similarity">
    <text evidence="3">Belongs to the histone deacetylase family. HD type 2 subfamily.</text>
</comment>
<dbReference type="Pfam" id="PF23121">
    <property type="entry name" value="SPOC_AIPP2"/>
    <property type="match status" value="1"/>
</dbReference>
<dbReference type="PANTHER" id="PTHR10625">
    <property type="entry name" value="HISTONE DEACETYLASE HDAC1-RELATED"/>
    <property type="match status" value="1"/>
</dbReference>
<comment type="subcellular location">
    <subcellularLocation>
        <location evidence="2">Nucleus</location>
    </subcellularLocation>
</comment>
<evidence type="ECO:0000259" key="18">
    <source>
        <dbReference type="Pfam" id="PF23121"/>
    </source>
</evidence>
<dbReference type="GO" id="GO:0004523">
    <property type="term" value="F:RNA-DNA hybrid ribonuclease activity"/>
    <property type="evidence" value="ECO:0007669"/>
    <property type="project" value="InterPro"/>
</dbReference>
<evidence type="ECO:0000256" key="15">
    <source>
        <dbReference type="SAM" id="MobiDB-lite"/>
    </source>
</evidence>
<feature type="domain" description="AIPP2-like SPOC-like" evidence="18">
    <location>
        <begin position="355"/>
        <end position="489"/>
    </location>
</feature>
<organism evidence="19 20">
    <name type="scientific">Corchorus capsularis</name>
    <name type="common">Jute</name>
    <dbReference type="NCBI Taxonomy" id="210143"/>
    <lineage>
        <taxon>Eukaryota</taxon>
        <taxon>Viridiplantae</taxon>
        <taxon>Streptophyta</taxon>
        <taxon>Embryophyta</taxon>
        <taxon>Tracheophyta</taxon>
        <taxon>Spermatophyta</taxon>
        <taxon>Magnoliopsida</taxon>
        <taxon>eudicotyledons</taxon>
        <taxon>Gunneridae</taxon>
        <taxon>Pentapetalae</taxon>
        <taxon>rosids</taxon>
        <taxon>malvids</taxon>
        <taxon>Malvales</taxon>
        <taxon>Malvaceae</taxon>
        <taxon>Grewioideae</taxon>
        <taxon>Apeibeae</taxon>
        <taxon>Corchorus</taxon>
    </lineage>
</organism>
<dbReference type="Proteomes" id="UP000188268">
    <property type="component" value="Unassembled WGS sequence"/>
</dbReference>
<evidence type="ECO:0000256" key="8">
    <source>
        <dbReference type="ARBA" id="ARBA00022801"/>
    </source>
</evidence>
<evidence type="ECO:0000313" key="20">
    <source>
        <dbReference type="Proteomes" id="UP000188268"/>
    </source>
</evidence>
<keyword evidence="13" id="KW-0539">Nucleus</keyword>
<feature type="region of interest" description="Disordered" evidence="15">
    <location>
        <begin position="705"/>
        <end position="734"/>
    </location>
</feature>
<dbReference type="Gene3D" id="3.10.490.10">
    <property type="entry name" value="Gamma-glutamyl cyclotransferase-like"/>
    <property type="match status" value="1"/>
</dbReference>